<dbReference type="AlphaFoldDB" id="A0A0E9R9G3"/>
<accession>A0A0E9R9G3</accession>
<protein>
    <submittedName>
        <fullName evidence="1">Uncharacterized protein</fullName>
    </submittedName>
</protein>
<proteinExistence type="predicted"/>
<evidence type="ECO:0000313" key="1">
    <source>
        <dbReference type="EMBL" id="JAH25135.1"/>
    </source>
</evidence>
<name>A0A0E9R9G3_ANGAN</name>
<reference evidence="1" key="2">
    <citation type="journal article" date="2015" name="Fish Shellfish Immunol.">
        <title>Early steps in the European eel (Anguilla anguilla)-Vibrio vulnificus interaction in the gills: Role of the RtxA13 toxin.</title>
        <authorList>
            <person name="Callol A."/>
            <person name="Pajuelo D."/>
            <person name="Ebbesson L."/>
            <person name="Teles M."/>
            <person name="MacKenzie S."/>
            <person name="Amaro C."/>
        </authorList>
    </citation>
    <scope>NUCLEOTIDE SEQUENCE</scope>
</reference>
<organism evidence="1">
    <name type="scientific">Anguilla anguilla</name>
    <name type="common">European freshwater eel</name>
    <name type="synonym">Muraena anguilla</name>
    <dbReference type="NCBI Taxonomy" id="7936"/>
    <lineage>
        <taxon>Eukaryota</taxon>
        <taxon>Metazoa</taxon>
        <taxon>Chordata</taxon>
        <taxon>Craniata</taxon>
        <taxon>Vertebrata</taxon>
        <taxon>Euteleostomi</taxon>
        <taxon>Actinopterygii</taxon>
        <taxon>Neopterygii</taxon>
        <taxon>Teleostei</taxon>
        <taxon>Anguilliformes</taxon>
        <taxon>Anguillidae</taxon>
        <taxon>Anguilla</taxon>
    </lineage>
</organism>
<dbReference type="EMBL" id="GBXM01083442">
    <property type="protein sequence ID" value="JAH25135.1"/>
    <property type="molecule type" value="Transcribed_RNA"/>
</dbReference>
<sequence>MSWPVGLFKCKQTWGVLGFTPVLTIDLLTHSY</sequence>
<reference evidence="1" key="1">
    <citation type="submission" date="2014-11" db="EMBL/GenBank/DDBJ databases">
        <authorList>
            <person name="Amaro Gonzalez C."/>
        </authorList>
    </citation>
    <scope>NUCLEOTIDE SEQUENCE</scope>
</reference>